<dbReference type="EMBL" id="NAJN01000002">
    <property type="protein sequence ID" value="TKA82331.1"/>
    <property type="molecule type" value="Genomic_DNA"/>
</dbReference>
<dbReference type="AlphaFoldDB" id="A0A4U0XZY7"/>
<gene>
    <name evidence="1" type="ORF">B0A49_00072</name>
</gene>
<organism evidence="1 2">
    <name type="scientific">Cryomyces minteri</name>
    <dbReference type="NCBI Taxonomy" id="331657"/>
    <lineage>
        <taxon>Eukaryota</taxon>
        <taxon>Fungi</taxon>
        <taxon>Dikarya</taxon>
        <taxon>Ascomycota</taxon>
        <taxon>Pezizomycotina</taxon>
        <taxon>Dothideomycetes</taxon>
        <taxon>Dothideomycetes incertae sedis</taxon>
        <taxon>Cryomyces</taxon>
    </lineage>
</organism>
<name>A0A4U0XZY7_9PEZI</name>
<comment type="caution">
    <text evidence="1">The sequence shown here is derived from an EMBL/GenBank/DDBJ whole genome shotgun (WGS) entry which is preliminary data.</text>
</comment>
<reference evidence="1 2" key="1">
    <citation type="submission" date="2017-03" db="EMBL/GenBank/DDBJ databases">
        <title>Genomes of endolithic fungi from Antarctica.</title>
        <authorList>
            <person name="Coleine C."/>
            <person name="Masonjones S."/>
            <person name="Stajich J.E."/>
        </authorList>
    </citation>
    <scope>NUCLEOTIDE SEQUENCE [LARGE SCALE GENOMIC DNA]</scope>
    <source>
        <strain evidence="1 2">CCFEE 5187</strain>
    </source>
</reference>
<sequence length="280" mass="30679">MEPQYAPTPFATPPSCPSPFLLLPAELRNVVYTLVLTSPYITRLRRLSNRNYCSDYVLPALNLAPLLLATCRQIHAEASPVLYGANTFAAHPALLTAWPFLVKSSRPVASPVPAARIRKWYINVRLDTDPQFSAAGARCAFSGADELEIEVFQAQYGSCEYGVLRLFEQVRGVGKARVYGSVKEGFAKWLAGVVTSCEGVPAPVYDEDLFEGASPHSTYDIWTHGGRCLATVDTNEPKKKVRMYPLAAKRGHEAARGSSIIRGSRIIRGLGLFLPPRTPA</sequence>
<dbReference type="OrthoDB" id="2951834at2759"/>
<dbReference type="Proteomes" id="UP000308768">
    <property type="component" value="Unassembled WGS sequence"/>
</dbReference>
<proteinExistence type="predicted"/>
<dbReference type="PANTHER" id="PTHR42085">
    <property type="entry name" value="F-BOX DOMAIN-CONTAINING PROTEIN"/>
    <property type="match status" value="1"/>
</dbReference>
<evidence type="ECO:0008006" key="3">
    <source>
        <dbReference type="Google" id="ProtNLM"/>
    </source>
</evidence>
<accession>A0A4U0XZY7</accession>
<dbReference type="InterPro" id="IPR038883">
    <property type="entry name" value="AN11006-like"/>
</dbReference>
<dbReference type="PANTHER" id="PTHR42085:SF4">
    <property type="entry name" value="F-BOX DOMAIN-CONTAINING PROTEIN"/>
    <property type="match status" value="1"/>
</dbReference>
<evidence type="ECO:0000313" key="1">
    <source>
        <dbReference type="EMBL" id="TKA82331.1"/>
    </source>
</evidence>
<evidence type="ECO:0000313" key="2">
    <source>
        <dbReference type="Proteomes" id="UP000308768"/>
    </source>
</evidence>
<protein>
    <recommendedName>
        <fullName evidence="3">F-box domain-containing protein</fullName>
    </recommendedName>
</protein>
<keyword evidence="2" id="KW-1185">Reference proteome</keyword>